<keyword evidence="9" id="KW-1185">Reference proteome</keyword>
<proteinExistence type="inferred from homology"/>
<comment type="function">
    <text evidence="1">May be involved in a process influencing telomere capping.</text>
</comment>
<dbReference type="EMBL" id="ML121558">
    <property type="protein sequence ID" value="RPB21600.1"/>
    <property type="molecule type" value="Genomic_DNA"/>
</dbReference>
<feature type="compositionally biased region" description="Low complexity" evidence="6">
    <location>
        <begin position="55"/>
        <end position="74"/>
    </location>
</feature>
<dbReference type="GO" id="GO:0006979">
    <property type="term" value="P:response to oxidative stress"/>
    <property type="evidence" value="ECO:0007669"/>
    <property type="project" value="TreeGrafter"/>
</dbReference>
<dbReference type="STRING" id="1051890.A0A3N4LFE4"/>
<dbReference type="InterPro" id="IPR006571">
    <property type="entry name" value="TLDc_dom"/>
</dbReference>
<dbReference type="GO" id="GO:0005737">
    <property type="term" value="C:cytoplasm"/>
    <property type="evidence" value="ECO:0007669"/>
    <property type="project" value="UniProtKB-SubCell"/>
</dbReference>
<comment type="subcellular location">
    <subcellularLocation>
        <location evidence="2">Cytoplasm</location>
    </subcellularLocation>
</comment>
<evidence type="ECO:0000313" key="8">
    <source>
        <dbReference type="EMBL" id="RPB21600.1"/>
    </source>
</evidence>
<feature type="region of interest" description="Disordered" evidence="6">
    <location>
        <begin position="358"/>
        <end position="381"/>
    </location>
</feature>
<protein>
    <recommendedName>
        <fullName evidence="4">Restriction of telomere capping protein 5</fullName>
    </recommendedName>
</protein>
<evidence type="ECO:0000256" key="3">
    <source>
        <dbReference type="ARBA" id="ARBA00006731"/>
    </source>
</evidence>
<dbReference type="AlphaFoldDB" id="A0A3N4LFE4"/>
<feature type="domain" description="TLDc" evidence="7">
    <location>
        <begin position="399"/>
        <end position="622"/>
    </location>
</feature>
<name>A0A3N4LFE4_9PEZI</name>
<evidence type="ECO:0000256" key="1">
    <source>
        <dbReference type="ARBA" id="ARBA00002738"/>
    </source>
</evidence>
<sequence length="685" mass="76014">MGQSHSSEHPTFTKEQLSDQLALRFLRHCFSNIEIYSFRDNFESLAQETYSQDAPSSLASSSTPSGSPSSGATPNPHKILYWTEDTLTRFLGLPDALAPIGPILYQSATYLGAFPFEQDLAPVVLTFEALVKVVALMTGRHEKVLRKGCERSKKGGIDWVKMVWKSFAIWERELAVVMEKSNEEGSGSRGQTNTQLERVREEETLFAIGDDDDDEDVESLTLAALDALDALEAFDLPKKQEKEKQPKRIQVQSARIPIDNMRVIIMLLLLVAPLEPTQPIAAFVERFTADGLASLKAAAENVLRGFTSMSEEGKKGIGWSVFKATVKRSMPYLFDGFLPLYEHLLFSKNVNMSSTAICSQRPPPLATSPTSPSSPSSRTHQISPNIIDLTQPLLPSPGQILNVDILCQISLFLPGSRLWRRLRHLYAGSSAGFSMGTFETHVLKWQAPTILLVSGGRIPPSPETAPERSFAGSLPQKWYPTSSDEVSEKLVYGVYLNVPWRLSHKECFGDVDTVLFQLAPVHEVFHASSSNKEYAHFNKSNGIGFGNQLPHHAGYKVPSHSSKQHLDLGPVSLTFDEGLVYGVFNHVGDGGAFLRSDTRNISGDNVWQDRFEIEEIEVWGVGGDKEAEEQRRQWDWEEREALLRRSINLGKDIEVDRVSLEFCASWALLEMAGLVGQNMSGGSIG</sequence>
<feature type="compositionally biased region" description="Low complexity" evidence="6">
    <location>
        <begin position="367"/>
        <end position="381"/>
    </location>
</feature>
<accession>A0A3N4LFE4</accession>
<dbReference type="OrthoDB" id="289228at2759"/>
<organism evidence="8 9">
    <name type="scientific">Terfezia boudieri ATCC MYA-4762</name>
    <dbReference type="NCBI Taxonomy" id="1051890"/>
    <lineage>
        <taxon>Eukaryota</taxon>
        <taxon>Fungi</taxon>
        <taxon>Dikarya</taxon>
        <taxon>Ascomycota</taxon>
        <taxon>Pezizomycotina</taxon>
        <taxon>Pezizomycetes</taxon>
        <taxon>Pezizales</taxon>
        <taxon>Pezizaceae</taxon>
        <taxon>Terfezia</taxon>
    </lineage>
</organism>
<evidence type="ECO:0000259" key="7">
    <source>
        <dbReference type="PROSITE" id="PS51886"/>
    </source>
</evidence>
<dbReference type="InParanoid" id="A0A3N4LFE4"/>
<gene>
    <name evidence="8" type="ORF">L211DRAFT_423317</name>
</gene>
<reference evidence="8 9" key="1">
    <citation type="journal article" date="2018" name="Nat. Ecol. Evol.">
        <title>Pezizomycetes genomes reveal the molecular basis of ectomycorrhizal truffle lifestyle.</title>
        <authorList>
            <person name="Murat C."/>
            <person name="Payen T."/>
            <person name="Noel B."/>
            <person name="Kuo A."/>
            <person name="Morin E."/>
            <person name="Chen J."/>
            <person name="Kohler A."/>
            <person name="Krizsan K."/>
            <person name="Balestrini R."/>
            <person name="Da Silva C."/>
            <person name="Montanini B."/>
            <person name="Hainaut M."/>
            <person name="Levati E."/>
            <person name="Barry K.W."/>
            <person name="Belfiori B."/>
            <person name="Cichocki N."/>
            <person name="Clum A."/>
            <person name="Dockter R.B."/>
            <person name="Fauchery L."/>
            <person name="Guy J."/>
            <person name="Iotti M."/>
            <person name="Le Tacon F."/>
            <person name="Lindquist E.A."/>
            <person name="Lipzen A."/>
            <person name="Malagnac F."/>
            <person name="Mello A."/>
            <person name="Molinier V."/>
            <person name="Miyauchi S."/>
            <person name="Poulain J."/>
            <person name="Riccioni C."/>
            <person name="Rubini A."/>
            <person name="Sitrit Y."/>
            <person name="Splivallo R."/>
            <person name="Traeger S."/>
            <person name="Wang M."/>
            <person name="Zifcakova L."/>
            <person name="Wipf D."/>
            <person name="Zambonelli A."/>
            <person name="Paolocci F."/>
            <person name="Nowrousian M."/>
            <person name="Ottonello S."/>
            <person name="Baldrian P."/>
            <person name="Spatafora J.W."/>
            <person name="Henrissat B."/>
            <person name="Nagy L.G."/>
            <person name="Aury J.M."/>
            <person name="Wincker P."/>
            <person name="Grigoriev I.V."/>
            <person name="Bonfante P."/>
            <person name="Martin F.M."/>
        </authorList>
    </citation>
    <scope>NUCLEOTIDE SEQUENCE [LARGE SCALE GENOMIC DNA]</scope>
    <source>
        <strain evidence="8 9">ATCC MYA-4762</strain>
    </source>
</reference>
<evidence type="ECO:0000256" key="6">
    <source>
        <dbReference type="SAM" id="MobiDB-lite"/>
    </source>
</evidence>
<dbReference type="Pfam" id="PF07534">
    <property type="entry name" value="TLD"/>
    <property type="match status" value="1"/>
</dbReference>
<dbReference type="PROSITE" id="PS51886">
    <property type="entry name" value="TLDC"/>
    <property type="match status" value="1"/>
</dbReference>
<keyword evidence="5" id="KW-0963">Cytoplasm</keyword>
<evidence type="ECO:0000256" key="5">
    <source>
        <dbReference type="ARBA" id="ARBA00022490"/>
    </source>
</evidence>
<dbReference type="PANTHER" id="PTHR23354:SF130">
    <property type="entry name" value="RESTRICTION OF TELOMERE CAPPING PROTEIN 5"/>
    <property type="match status" value="1"/>
</dbReference>
<evidence type="ECO:0000313" key="9">
    <source>
        <dbReference type="Proteomes" id="UP000267821"/>
    </source>
</evidence>
<dbReference type="Proteomes" id="UP000267821">
    <property type="component" value="Unassembled WGS sequence"/>
</dbReference>
<comment type="similarity">
    <text evidence="3">Belongs to the RTC5 family.</text>
</comment>
<evidence type="ECO:0000256" key="2">
    <source>
        <dbReference type="ARBA" id="ARBA00004496"/>
    </source>
</evidence>
<dbReference type="PANTHER" id="PTHR23354">
    <property type="entry name" value="NUCLEOLAR PROTEIN 7/ESTROGEN RECEPTOR COACTIVATOR-RELATED"/>
    <property type="match status" value="1"/>
</dbReference>
<feature type="region of interest" description="Disordered" evidence="6">
    <location>
        <begin position="53"/>
        <end position="74"/>
    </location>
</feature>
<dbReference type="SMART" id="SM00584">
    <property type="entry name" value="TLDc"/>
    <property type="match status" value="1"/>
</dbReference>
<evidence type="ECO:0000256" key="4">
    <source>
        <dbReference type="ARBA" id="ARBA00015163"/>
    </source>
</evidence>
<dbReference type="GO" id="GO:0005634">
    <property type="term" value="C:nucleus"/>
    <property type="evidence" value="ECO:0007669"/>
    <property type="project" value="TreeGrafter"/>
</dbReference>